<protein>
    <submittedName>
        <fullName evidence="1">Uncharacterized protein</fullName>
    </submittedName>
</protein>
<dbReference type="AlphaFoldDB" id="A0AAD7DR17"/>
<name>A0AAD7DR17_9AGAR</name>
<evidence type="ECO:0000313" key="1">
    <source>
        <dbReference type="EMBL" id="KAJ7697757.1"/>
    </source>
</evidence>
<evidence type="ECO:0000313" key="2">
    <source>
        <dbReference type="Proteomes" id="UP001215598"/>
    </source>
</evidence>
<dbReference type="Proteomes" id="UP001215598">
    <property type="component" value="Unassembled WGS sequence"/>
</dbReference>
<keyword evidence="2" id="KW-1185">Reference proteome</keyword>
<proteinExistence type="predicted"/>
<gene>
    <name evidence="1" type="ORF">B0H16DRAFT_1484693</name>
</gene>
<reference evidence="1" key="1">
    <citation type="submission" date="2023-03" db="EMBL/GenBank/DDBJ databases">
        <title>Massive genome expansion in bonnet fungi (Mycena s.s.) driven by repeated elements and novel gene families across ecological guilds.</title>
        <authorList>
            <consortium name="Lawrence Berkeley National Laboratory"/>
            <person name="Harder C.B."/>
            <person name="Miyauchi S."/>
            <person name="Viragh M."/>
            <person name="Kuo A."/>
            <person name="Thoen E."/>
            <person name="Andreopoulos B."/>
            <person name="Lu D."/>
            <person name="Skrede I."/>
            <person name="Drula E."/>
            <person name="Henrissat B."/>
            <person name="Morin E."/>
            <person name="Kohler A."/>
            <person name="Barry K."/>
            <person name="LaButti K."/>
            <person name="Morin E."/>
            <person name="Salamov A."/>
            <person name="Lipzen A."/>
            <person name="Mereny Z."/>
            <person name="Hegedus B."/>
            <person name="Baldrian P."/>
            <person name="Stursova M."/>
            <person name="Weitz H."/>
            <person name="Taylor A."/>
            <person name="Grigoriev I.V."/>
            <person name="Nagy L.G."/>
            <person name="Martin F."/>
            <person name="Kauserud H."/>
        </authorList>
    </citation>
    <scope>NUCLEOTIDE SEQUENCE</scope>
    <source>
        <strain evidence="1">CBHHK182m</strain>
    </source>
</reference>
<organism evidence="1 2">
    <name type="scientific">Mycena metata</name>
    <dbReference type="NCBI Taxonomy" id="1033252"/>
    <lineage>
        <taxon>Eukaryota</taxon>
        <taxon>Fungi</taxon>
        <taxon>Dikarya</taxon>
        <taxon>Basidiomycota</taxon>
        <taxon>Agaricomycotina</taxon>
        <taxon>Agaricomycetes</taxon>
        <taxon>Agaricomycetidae</taxon>
        <taxon>Agaricales</taxon>
        <taxon>Marasmiineae</taxon>
        <taxon>Mycenaceae</taxon>
        <taxon>Mycena</taxon>
    </lineage>
</organism>
<sequence>MSCSQVPVWQAKADRMTAVSFGVVHAGNGGGRARGRQRSWRAAGVRRPRHRLGYPRVRRCTCTGIGADGMVLQVAEELGETDRSRRWPLSRAQRKMRSRTWRCRSSQRVQVRAAERCSYISVEVPGRALLPPRVLTGLVQRASRLSLRMAIGMGMACGPSSRQYKYSVKEALSEVSLSSKLACAVSGLDPKSEWADIQPA</sequence>
<dbReference type="EMBL" id="JARKIB010000605">
    <property type="protein sequence ID" value="KAJ7697757.1"/>
    <property type="molecule type" value="Genomic_DNA"/>
</dbReference>
<accession>A0AAD7DR17</accession>
<comment type="caution">
    <text evidence="1">The sequence shown here is derived from an EMBL/GenBank/DDBJ whole genome shotgun (WGS) entry which is preliminary data.</text>
</comment>